<evidence type="ECO:0000313" key="2">
    <source>
        <dbReference type="EMBL" id="MPN09338.1"/>
    </source>
</evidence>
<dbReference type="GO" id="GO:0052621">
    <property type="term" value="F:diguanylate cyclase activity"/>
    <property type="evidence" value="ECO:0007669"/>
    <property type="project" value="TreeGrafter"/>
</dbReference>
<proteinExistence type="predicted"/>
<accession>A0A645F4Q4</accession>
<dbReference type="GO" id="GO:0005886">
    <property type="term" value="C:plasma membrane"/>
    <property type="evidence" value="ECO:0007669"/>
    <property type="project" value="TreeGrafter"/>
</dbReference>
<dbReference type="InterPro" id="IPR043128">
    <property type="entry name" value="Rev_trsase/Diguanyl_cyclase"/>
</dbReference>
<dbReference type="PANTHER" id="PTHR45138:SF9">
    <property type="entry name" value="DIGUANYLATE CYCLASE DGCM-RELATED"/>
    <property type="match status" value="1"/>
</dbReference>
<dbReference type="NCBIfam" id="TIGR00254">
    <property type="entry name" value="GGDEF"/>
    <property type="match status" value="1"/>
</dbReference>
<reference evidence="2" key="1">
    <citation type="submission" date="2019-08" db="EMBL/GenBank/DDBJ databases">
        <authorList>
            <person name="Kucharzyk K."/>
            <person name="Murdoch R.W."/>
            <person name="Higgins S."/>
            <person name="Loffler F."/>
        </authorList>
    </citation>
    <scope>NUCLEOTIDE SEQUENCE</scope>
</reference>
<dbReference type="GO" id="GO:1902201">
    <property type="term" value="P:negative regulation of bacterial-type flagellum-dependent cell motility"/>
    <property type="evidence" value="ECO:0007669"/>
    <property type="project" value="TreeGrafter"/>
</dbReference>
<dbReference type="PANTHER" id="PTHR45138">
    <property type="entry name" value="REGULATORY COMPONENTS OF SENSORY TRANSDUCTION SYSTEM"/>
    <property type="match status" value="1"/>
</dbReference>
<feature type="domain" description="GGDEF" evidence="1">
    <location>
        <begin position="1"/>
        <end position="70"/>
    </location>
</feature>
<dbReference type="GO" id="GO:0043709">
    <property type="term" value="P:cell adhesion involved in single-species biofilm formation"/>
    <property type="evidence" value="ECO:0007669"/>
    <property type="project" value="TreeGrafter"/>
</dbReference>
<comment type="caution">
    <text evidence="2">The sequence shown here is derived from an EMBL/GenBank/DDBJ whole genome shotgun (WGS) entry which is preliminary data.</text>
</comment>
<dbReference type="InterPro" id="IPR029787">
    <property type="entry name" value="Nucleotide_cyclase"/>
</dbReference>
<evidence type="ECO:0000259" key="1">
    <source>
        <dbReference type="PROSITE" id="PS50887"/>
    </source>
</evidence>
<organism evidence="2">
    <name type="scientific">bioreactor metagenome</name>
    <dbReference type="NCBI Taxonomy" id="1076179"/>
    <lineage>
        <taxon>unclassified sequences</taxon>
        <taxon>metagenomes</taxon>
        <taxon>ecological metagenomes</taxon>
    </lineage>
</organism>
<dbReference type="EMBL" id="VSSQ01055438">
    <property type="protein sequence ID" value="MPN09338.1"/>
    <property type="molecule type" value="Genomic_DNA"/>
</dbReference>
<dbReference type="PROSITE" id="PS50887">
    <property type="entry name" value="GGDEF"/>
    <property type="match status" value="1"/>
</dbReference>
<dbReference type="Gene3D" id="3.30.70.270">
    <property type="match status" value="1"/>
</dbReference>
<dbReference type="InterPro" id="IPR050469">
    <property type="entry name" value="Diguanylate_Cyclase"/>
</dbReference>
<dbReference type="InterPro" id="IPR000160">
    <property type="entry name" value="GGDEF_dom"/>
</dbReference>
<name>A0A645F4Q4_9ZZZZ</name>
<dbReference type="AlphaFoldDB" id="A0A645F4Q4"/>
<sequence>MIEPKICTTLLETARALDISSEGASFSLTISIGVTTFRESDINEQQALKRADKALYRAKEAGRDRCEIDW</sequence>
<protein>
    <recommendedName>
        <fullName evidence="1">GGDEF domain-containing protein</fullName>
    </recommendedName>
</protein>
<gene>
    <name evidence="2" type="ORF">SDC9_156627</name>
</gene>
<dbReference type="SUPFAM" id="SSF55073">
    <property type="entry name" value="Nucleotide cyclase"/>
    <property type="match status" value="1"/>
</dbReference>
<dbReference type="Pfam" id="PF00990">
    <property type="entry name" value="GGDEF"/>
    <property type="match status" value="1"/>
</dbReference>